<organism evidence="1">
    <name type="scientific">marine metagenome</name>
    <dbReference type="NCBI Taxonomy" id="408172"/>
    <lineage>
        <taxon>unclassified sequences</taxon>
        <taxon>metagenomes</taxon>
        <taxon>ecological metagenomes</taxon>
    </lineage>
</organism>
<reference evidence="1" key="1">
    <citation type="submission" date="2018-05" db="EMBL/GenBank/DDBJ databases">
        <authorList>
            <person name="Lanie J.A."/>
            <person name="Ng W.-L."/>
            <person name="Kazmierczak K.M."/>
            <person name="Andrzejewski T.M."/>
            <person name="Davidsen T.M."/>
            <person name="Wayne K.J."/>
            <person name="Tettelin H."/>
            <person name="Glass J.I."/>
            <person name="Rusch D."/>
            <person name="Podicherti R."/>
            <person name="Tsui H.-C.T."/>
            <person name="Winkler M.E."/>
        </authorList>
    </citation>
    <scope>NUCLEOTIDE SEQUENCE</scope>
</reference>
<name>A0A381TSW6_9ZZZZ</name>
<proteinExistence type="predicted"/>
<evidence type="ECO:0000313" key="1">
    <source>
        <dbReference type="EMBL" id="SVA19126.1"/>
    </source>
</evidence>
<sequence length="161" mass="19010">MGAIVVLFGQNQNRLFWDGRDWKRIEQLVDYNPELSYRAKAAYVNGVLDGRLFYYFRIWAEQSEFADSIFAETPDYLSTKELVKSLNSFYEEPLNVYVPLPSAIIIANMYGEQVPVMLIEDYIQQSKFWINQLMLDMEEDGYDKLLEEKAKKHQDKLLKEN</sequence>
<dbReference type="EMBL" id="UINC01005108">
    <property type="protein sequence ID" value="SVA19126.1"/>
    <property type="molecule type" value="Genomic_DNA"/>
</dbReference>
<dbReference type="AlphaFoldDB" id="A0A381TSW6"/>
<accession>A0A381TSW6</accession>
<protein>
    <submittedName>
        <fullName evidence="1">Uncharacterized protein</fullName>
    </submittedName>
</protein>
<gene>
    <name evidence="1" type="ORF">METZ01_LOCUS71980</name>
</gene>